<dbReference type="FunFam" id="3.30.160.60:FF:001498">
    <property type="entry name" value="Zinc finger protein 404"/>
    <property type="match status" value="1"/>
</dbReference>
<feature type="domain" description="C2H2-type" evidence="9">
    <location>
        <begin position="287"/>
        <end position="314"/>
    </location>
</feature>
<dbReference type="GO" id="GO:0045596">
    <property type="term" value="P:negative regulation of cell differentiation"/>
    <property type="evidence" value="ECO:0007669"/>
    <property type="project" value="UniProtKB-ARBA"/>
</dbReference>
<dbReference type="PROSITE" id="PS50157">
    <property type="entry name" value="ZINC_FINGER_C2H2_2"/>
    <property type="match status" value="4"/>
</dbReference>
<keyword evidence="6" id="KW-0539">Nucleus</keyword>
<evidence type="ECO:0000256" key="2">
    <source>
        <dbReference type="ARBA" id="ARBA00022723"/>
    </source>
</evidence>
<dbReference type="SUPFAM" id="SSF57667">
    <property type="entry name" value="beta-beta-alpha zinc fingers"/>
    <property type="match status" value="3"/>
</dbReference>
<name>A0ABD0XR59_UMBPY</name>
<dbReference type="GO" id="GO:0008270">
    <property type="term" value="F:zinc ion binding"/>
    <property type="evidence" value="ECO:0007669"/>
    <property type="project" value="UniProtKB-KW"/>
</dbReference>
<dbReference type="SMART" id="SM00355">
    <property type="entry name" value="ZnF_C2H2"/>
    <property type="match status" value="5"/>
</dbReference>
<evidence type="ECO:0000256" key="7">
    <source>
        <dbReference type="PROSITE-ProRule" id="PRU00042"/>
    </source>
</evidence>
<accession>A0ABD0XR59</accession>
<protein>
    <recommendedName>
        <fullName evidence="9">C2H2-type domain-containing protein</fullName>
    </recommendedName>
</protein>
<evidence type="ECO:0000256" key="3">
    <source>
        <dbReference type="ARBA" id="ARBA00022737"/>
    </source>
</evidence>
<dbReference type="FunFam" id="3.30.160.60:FF:000100">
    <property type="entry name" value="Zinc finger 45-like"/>
    <property type="match status" value="1"/>
</dbReference>
<dbReference type="PROSITE" id="PS00028">
    <property type="entry name" value="ZINC_FINGER_C2H2_1"/>
    <property type="match status" value="3"/>
</dbReference>
<reference evidence="10 11" key="1">
    <citation type="submission" date="2024-06" db="EMBL/GenBank/DDBJ databases">
        <authorList>
            <person name="Pan Q."/>
            <person name="Wen M."/>
            <person name="Jouanno E."/>
            <person name="Zahm M."/>
            <person name="Klopp C."/>
            <person name="Cabau C."/>
            <person name="Louis A."/>
            <person name="Berthelot C."/>
            <person name="Parey E."/>
            <person name="Roest Crollius H."/>
            <person name="Montfort J."/>
            <person name="Robinson-Rechavi M."/>
            <person name="Bouchez O."/>
            <person name="Lampietro C."/>
            <person name="Lopez Roques C."/>
            <person name="Donnadieu C."/>
            <person name="Postlethwait J."/>
            <person name="Bobe J."/>
            <person name="Verreycken H."/>
            <person name="Guiguen Y."/>
        </authorList>
    </citation>
    <scope>NUCLEOTIDE SEQUENCE [LARGE SCALE GENOMIC DNA]</scope>
    <source>
        <strain evidence="10">Up_M1</strain>
        <tissue evidence="10">Testis</tissue>
    </source>
</reference>
<gene>
    <name evidence="10" type="ORF">UPYG_G00046870</name>
</gene>
<proteinExistence type="predicted"/>
<feature type="domain" description="C2H2-type" evidence="9">
    <location>
        <begin position="376"/>
        <end position="402"/>
    </location>
</feature>
<feature type="compositionally biased region" description="Basic and acidic residues" evidence="8">
    <location>
        <begin position="231"/>
        <end position="240"/>
    </location>
</feature>
<evidence type="ECO:0000256" key="4">
    <source>
        <dbReference type="ARBA" id="ARBA00022771"/>
    </source>
</evidence>
<sequence>MASRSSYMFFRKHFATHVAAIMERLSENATAEICKLFEEGYSTLCLEMKQEITGEGQCNNEDDAMDEVLQLKKRTDQNKNGRPVCDTSSLATTENGNVTVSLREGFLLTEDDLNPPLERTVLEAWNEFPEVKQEPAACWKSIQEKGAANSWSRFPIKSEVVSDGMPQTHPQPAAGHSKASFTSQDASLTLAKSKASLKLGIISPEDEGSSSSYPTDMDTKSQWTHFSDIPDFGRKSEAPKSKPAKRQYIRRCNIDEESLHCKQCGKTFGHYRLLKTHQRVHTGEKPYVCRECGRGFSQIGNLNMHLKIHAGDKQFVCTVCGRKFMTLSHLNGHMPIHGKGKPVKCRQCREWFPDIERCQEHQADRHGVTRTNTNLLSCERCGKLFALNGHLKRHRQKPCQSH</sequence>
<evidence type="ECO:0000313" key="11">
    <source>
        <dbReference type="Proteomes" id="UP001557470"/>
    </source>
</evidence>
<feature type="domain" description="C2H2-type" evidence="9">
    <location>
        <begin position="259"/>
        <end position="286"/>
    </location>
</feature>
<dbReference type="PANTHER" id="PTHR16515">
    <property type="entry name" value="PR DOMAIN ZINC FINGER PROTEIN"/>
    <property type="match status" value="1"/>
</dbReference>
<dbReference type="Proteomes" id="UP001557470">
    <property type="component" value="Unassembled WGS sequence"/>
</dbReference>
<feature type="region of interest" description="Disordered" evidence="8">
    <location>
        <begin position="161"/>
        <end position="182"/>
    </location>
</feature>
<evidence type="ECO:0000256" key="8">
    <source>
        <dbReference type="SAM" id="MobiDB-lite"/>
    </source>
</evidence>
<dbReference type="InterPro" id="IPR013087">
    <property type="entry name" value="Znf_C2H2_type"/>
</dbReference>
<keyword evidence="5" id="KW-0862">Zinc</keyword>
<keyword evidence="11" id="KW-1185">Reference proteome</keyword>
<evidence type="ECO:0000259" key="9">
    <source>
        <dbReference type="PROSITE" id="PS50157"/>
    </source>
</evidence>
<organism evidence="10 11">
    <name type="scientific">Umbra pygmaea</name>
    <name type="common">Eastern mudminnow</name>
    <dbReference type="NCBI Taxonomy" id="75934"/>
    <lineage>
        <taxon>Eukaryota</taxon>
        <taxon>Metazoa</taxon>
        <taxon>Chordata</taxon>
        <taxon>Craniata</taxon>
        <taxon>Vertebrata</taxon>
        <taxon>Euteleostomi</taxon>
        <taxon>Actinopterygii</taxon>
        <taxon>Neopterygii</taxon>
        <taxon>Teleostei</taxon>
        <taxon>Protacanthopterygii</taxon>
        <taxon>Esociformes</taxon>
        <taxon>Umbridae</taxon>
        <taxon>Umbra</taxon>
    </lineage>
</organism>
<evidence type="ECO:0000256" key="1">
    <source>
        <dbReference type="ARBA" id="ARBA00004123"/>
    </source>
</evidence>
<keyword evidence="2" id="KW-0479">Metal-binding</keyword>
<comment type="subcellular location">
    <subcellularLocation>
        <location evidence="1">Nucleus</location>
    </subcellularLocation>
</comment>
<dbReference type="FunFam" id="3.30.160.60:FF:000912">
    <property type="entry name" value="Zinc finger protein 660"/>
    <property type="match status" value="1"/>
</dbReference>
<dbReference type="InterPro" id="IPR036236">
    <property type="entry name" value="Znf_C2H2_sf"/>
</dbReference>
<evidence type="ECO:0000256" key="5">
    <source>
        <dbReference type="ARBA" id="ARBA00022833"/>
    </source>
</evidence>
<feature type="region of interest" description="Disordered" evidence="8">
    <location>
        <begin position="225"/>
        <end position="244"/>
    </location>
</feature>
<dbReference type="EMBL" id="JAGEUA010000001">
    <property type="protein sequence ID" value="KAL1023829.1"/>
    <property type="molecule type" value="Genomic_DNA"/>
</dbReference>
<keyword evidence="3" id="KW-0677">Repeat</keyword>
<dbReference type="Pfam" id="PF00096">
    <property type="entry name" value="zf-C2H2"/>
    <property type="match status" value="3"/>
</dbReference>
<dbReference type="InterPro" id="IPR050331">
    <property type="entry name" value="Zinc_finger"/>
</dbReference>
<dbReference type="AlphaFoldDB" id="A0ABD0XR59"/>
<evidence type="ECO:0000313" key="10">
    <source>
        <dbReference type="EMBL" id="KAL1023829.1"/>
    </source>
</evidence>
<feature type="domain" description="C2H2-type" evidence="9">
    <location>
        <begin position="315"/>
        <end position="342"/>
    </location>
</feature>
<evidence type="ECO:0000256" key="6">
    <source>
        <dbReference type="ARBA" id="ARBA00023242"/>
    </source>
</evidence>
<dbReference type="Gene3D" id="3.30.160.60">
    <property type="entry name" value="Classic Zinc Finger"/>
    <property type="match status" value="4"/>
</dbReference>
<dbReference type="GO" id="GO:0005634">
    <property type="term" value="C:nucleus"/>
    <property type="evidence" value="ECO:0007669"/>
    <property type="project" value="UniProtKB-SubCell"/>
</dbReference>
<feature type="region of interest" description="Disordered" evidence="8">
    <location>
        <begin position="201"/>
        <end position="220"/>
    </location>
</feature>
<dbReference type="PANTHER" id="PTHR16515:SF49">
    <property type="entry name" value="GASTRULA ZINC FINGER PROTEIN XLCGF49.1-LIKE-RELATED"/>
    <property type="match status" value="1"/>
</dbReference>
<keyword evidence="4 7" id="KW-0863">Zinc-finger</keyword>
<comment type="caution">
    <text evidence="10">The sequence shown here is derived from an EMBL/GenBank/DDBJ whole genome shotgun (WGS) entry which is preliminary data.</text>
</comment>
<feature type="compositionally biased region" description="Polar residues" evidence="8">
    <location>
        <begin position="209"/>
        <end position="220"/>
    </location>
</feature>